<evidence type="ECO:0000256" key="7">
    <source>
        <dbReference type="RuleBase" id="RU361203"/>
    </source>
</evidence>
<feature type="chain" id="PRO_5021509874" description="Purple acid phosphatase" evidence="7">
    <location>
        <begin position="27"/>
        <end position="631"/>
    </location>
</feature>
<evidence type="ECO:0000256" key="5">
    <source>
        <dbReference type="ARBA" id="ARBA00022729"/>
    </source>
</evidence>
<dbReference type="InterPro" id="IPR040974">
    <property type="entry name" value="Fn3_PAP"/>
</dbReference>
<dbReference type="Proteomes" id="UP000316621">
    <property type="component" value="Chromosome 3"/>
</dbReference>
<dbReference type="InterPro" id="IPR015914">
    <property type="entry name" value="PAPs_N"/>
</dbReference>
<dbReference type="Gene3D" id="2.60.40.380">
    <property type="entry name" value="Purple acid phosphatase-like, N-terminal"/>
    <property type="match status" value="1"/>
</dbReference>
<dbReference type="SUPFAM" id="SSF49363">
    <property type="entry name" value="Purple acid phosphatase, N-terminal domain"/>
    <property type="match status" value="1"/>
</dbReference>
<dbReference type="InterPro" id="IPR025733">
    <property type="entry name" value="PAPs_C"/>
</dbReference>
<dbReference type="GO" id="GO:0046872">
    <property type="term" value="F:metal ion binding"/>
    <property type="evidence" value="ECO:0007669"/>
    <property type="project" value="InterPro"/>
</dbReference>
<accession>A0A4Y7J5M1</accession>
<keyword evidence="6" id="KW-0325">Glycoprotein</keyword>
<feature type="domain" description="Calcineurin-like phosphoesterase" evidence="8">
    <location>
        <begin position="307"/>
        <end position="522"/>
    </location>
</feature>
<dbReference type="Pfam" id="PF16656">
    <property type="entry name" value="Pur_ac_phosph_N"/>
    <property type="match status" value="1"/>
</dbReference>
<keyword evidence="4" id="KW-0964">Secreted</keyword>
<dbReference type="OrthoDB" id="45007at2759"/>
<keyword evidence="5 7" id="KW-0732">Signal</keyword>
<evidence type="ECO:0000256" key="1">
    <source>
        <dbReference type="ARBA" id="ARBA00004613"/>
    </source>
</evidence>
<name>A0A4Y7J5M1_PAPSO</name>
<dbReference type="STRING" id="3469.A0A4Y7J5M1"/>
<evidence type="ECO:0000256" key="2">
    <source>
        <dbReference type="ARBA" id="ARBA00008723"/>
    </source>
</evidence>
<evidence type="ECO:0000259" key="10">
    <source>
        <dbReference type="Pfam" id="PF16656"/>
    </source>
</evidence>
<dbReference type="InterPro" id="IPR008963">
    <property type="entry name" value="Purple_acid_Pase-like_N"/>
</dbReference>
<feature type="domain" description="Purple acid phosphatase Fn3-like" evidence="11">
    <location>
        <begin position="61"/>
        <end position="184"/>
    </location>
</feature>
<dbReference type="PANTHER" id="PTHR45778">
    <property type="entry name" value="PURPLE ACID PHOSPHATASE-RELATED"/>
    <property type="match status" value="1"/>
</dbReference>
<feature type="domain" description="Purple acid phosphatase C-terminal" evidence="9">
    <location>
        <begin position="547"/>
        <end position="606"/>
    </location>
</feature>
<evidence type="ECO:0000259" key="9">
    <source>
        <dbReference type="Pfam" id="PF14008"/>
    </source>
</evidence>
<dbReference type="AlphaFoldDB" id="A0A4Y7J5M1"/>
<evidence type="ECO:0000259" key="11">
    <source>
        <dbReference type="Pfam" id="PF17808"/>
    </source>
</evidence>
<dbReference type="InterPro" id="IPR041792">
    <property type="entry name" value="MPP_PAP"/>
</dbReference>
<dbReference type="Gramene" id="RZC56443">
    <property type="protein sequence ID" value="RZC56443"/>
    <property type="gene ID" value="C5167_015297"/>
</dbReference>
<evidence type="ECO:0000256" key="4">
    <source>
        <dbReference type="ARBA" id="ARBA00022525"/>
    </source>
</evidence>
<dbReference type="Gene3D" id="3.60.21.10">
    <property type="match status" value="1"/>
</dbReference>
<dbReference type="Pfam" id="PF14008">
    <property type="entry name" value="Metallophos_C"/>
    <property type="match status" value="1"/>
</dbReference>
<comment type="similarity">
    <text evidence="2 7">Belongs to the metallophosphoesterase superfamily. Purple acid phosphatase family.</text>
</comment>
<dbReference type="InterPro" id="IPR029052">
    <property type="entry name" value="Metallo-depent_PP-like"/>
</dbReference>
<organism evidence="12 13">
    <name type="scientific">Papaver somniferum</name>
    <name type="common">Opium poppy</name>
    <dbReference type="NCBI Taxonomy" id="3469"/>
    <lineage>
        <taxon>Eukaryota</taxon>
        <taxon>Viridiplantae</taxon>
        <taxon>Streptophyta</taxon>
        <taxon>Embryophyta</taxon>
        <taxon>Tracheophyta</taxon>
        <taxon>Spermatophyta</taxon>
        <taxon>Magnoliopsida</taxon>
        <taxon>Ranunculales</taxon>
        <taxon>Papaveraceae</taxon>
        <taxon>Papaveroideae</taxon>
        <taxon>Papaver</taxon>
    </lineage>
</organism>
<evidence type="ECO:0000313" key="12">
    <source>
        <dbReference type="EMBL" id="RZC56443.1"/>
    </source>
</evidence>
<comment type="subunit">
    <text evidence="3">Homodimer.</text>
</comment>
<evidence type="ECO:0000256" key="3">
    <source>
        <dbReference type="ARBA" id="ARBA00011738"/>
    </source>
</evidence>
<feature type="signal peptide" evidence="7">
    <location>
        <begin position="1"/>
        <end position="26"/>
    </location>
</feature>
<dbReference type="GO" id="GO:0005576">
    <property type="term" value="C:extracellular region"/>
    <property type="evidence" value="ECO:0007669"/>
    <property type="project" value="UniProtKB-SubCell"/>
</dbReference>
<gene>
    <name evidence="12" type="ORF">C5167_015297</name>
</gene>
<dbReference type="EMBL" id="CM010717">
    <property type="protein sequence ID" value="RZC56443.1"/>
    <property type="molecule type" value="Genomic_DNA"/>
</dbReference>
<feature type="domain" description="Purple acid phosphatase N-terminal" evidence="10">
    <location>
        <begin position="191"/>
        <end position="295"/>
    </location>
</feature>
<dbReference type="GO" id="GO:0003993">
    <property type="term" value="F:acid phosphatase activity"/>
    <property type="evidence" value="ECO:0007669"/>
    <property type="project" value="UniProtKB-EC"/>
</dbReference>
<protein>
    <recommendedName>
        <fullName evidence="7">Purple acid phosphatase</fullName>
        <ecNumber evidence="7">3.1.3.2</ecNumber>
    </recommendedName>
</protein>
<comment type="catalytic activity">
    <reaction evidence="7">
        <text>a phosphate monoester + H2O = an alcohol + phosphate</text>
        <dbReference type="Rhea" id="RHEA:15017"/>
        <dbReference type="ChEBI" id="CHEBI:15377"/>
        <dbReference type="ChEBI" id="CHEBI:30879"/>
        <dbReference type="ChEBI" id="CHEBI:43474"/>
        <dbReference type="ChEBI" id="CHEBI:67140"/>
        <dbReference type="EC" id="3.1.3.2"/>
    </reaction>
</comment>
<dbReference type="OMA" id="GPVQTTW"/>
<evidence type="ECO:0000256" key="6">
    <source>
        <dbReference type="ARBA" id="ARBA00023180"/>
    </source>
</evidence>
<dbReference type="Pfam" id="PF17808">
    <property type="entry name" value="fn3_PAP"/>
    <property type="match status" value="1"/>
</dbReference>
<sequence length="631" mass="71320">MEIITFRMVLVSLLLCFSIGGYVVESENVYYTNHQEMMGVQPLSKISMHEIELEVHAQASVNATPRLLGLNGQSSEWITVTFKHPHPTADDWVAVFSPATFNASTYKPNYKPTYDPKYLSPLLVTAPIKYKLANESNPDYISTGFGSMKFRLINQRYDFAFGLFSGGLDKPKLIATSNNISFANPKAPLYPRLALGKAWDEMTVTWTSDYDINEAIPFVQWGLAGESQTRSPAGTLTFTQTSMCGPPARTAGWRDPGFFHTSFLKNLWPNQKYTYKLGHKLTDGTYVWSKLYSFTAPPYPGQNSLQRVIIFGDTGKAERDGSNEYMNFQPGALNTTNTLAKDLANYDIVFHIGDLSYADGFLSQWDQFTEMVEPIASAVPYMVASGNHERDWPNSGSFYATQDSGGECGVPAETMFYVPAENRANYWYSVDYGMFRFCIGDSEHDWREGTEQYKFIEKCFATADRQKQPWLIFATHRVLGYSSNDWYAQQGSFEEPMGRSSLQKLWQKYRVDIAFYGHVHSYERTCPMYENICVNSAMRHFSGLWNGTIHVVVGGGGSQLANFTNLKTSWSLHKDFDFGFVKMTAFNHTALLFEYKKSSDGNVYDSFTITREYMDVLACTIDSCAPVTLAT</sequence>
<dbReference type="InterPro" id="IPR004843">
    <property type="entry name" value="Calcineurin-like_PHP"/>
</dbReference>
<reference evidence="12 13" key="1">
    <citation type="journal article" date="2018" name="Science">
        <title>The opium poppy genome and morphinan production.</title>
        <authorList>
            <person name="Guo L."/>
            <person name="Winzer T."/>
            <person name="Yang X."/>
            <person name="Li Y."/>
            <person name="Ning Z."/>
            <person name="He Z."/>
            <person name="Teodor R."/>
            <person name="Lu Y."/>
            <person name="Bowser T.A."/>
            <person name="Graham I.A."/>
            <person name="Ye K."/>
        </authorList>
    </citation>
    <scope>NUCLEOTIDE SEQUENCE [LARGE SCALE GENOMIC DNA]</scope>
    <source>
        <strain evidence="13">cv. HN1</strain>
        <tissue evidence="12">Leaves</tissue>
    </source>
</reference>
<dbReference type="Pfam" id="PF00149">
    <property type="entry name" value="Metallophos"/>
    <property type="match status" value="1"/>
</dbReference>
<evidence type="ECO:0000259" key="8">
    <source>
        <dbReference type="Pfam" id="PF00149"/>
    </source>
</evidence>
<dbReference type="EC" id="3.1.3.2" evidence="7"/>
<evidence type="ECO:0000313" key="13">
    <source>
        <dbReference type="Proteomes" id="UP000316621"/>
    </source>
</evidence>
<dbReference type="CDD" id="cd00839">
    <property type="entry name" value="MPP_PAPs"/>
    <property type="match status" value="1"/>
</dbReference>
<proteinExistence type="inferred from homology"/>
<keyword evidence="7" id="KW-0378">Hydrolase</keyword>
<dbReference type="PANTHER" id="PTHR45778:SF6">
    <property type="entry name" value="INACTIVE PURPLE ACID PHOSPHATASE 24-RELATED"/>
    <property type="match status" value="1"/>
</dbReference>
<comment type="subcellular location">
    <subcellularLocation>
        <location evidence="1">Secreted</location>
    </subcellularLocation>
</comment>
<dbReference type="SUPFAM" id="SSF56300">
    <property type="entry name" value="Metallo-dependent phosphatases"/>
    <property type="match status" value="1"/>
</dbReference>
<keyword evidence="13" id="KW-1185">Reference proteome</keyword>